<name>A0A091C500_9ENTE</name>
<accession>A0A091C500</accession>
<dbReference type="SUPFAM" id="SSF55874">
    <property type="entry name" value="ATPase domain of HSP90 chaperone/DNA topoisomerase II/histidine kinase"/>
    <property type="match status" value="1"/>
</dbReference>
<dbReference type="PATRIC" id="fig|1302649.3.peg.1532"/>
<dbReference type="InterPro" id="IPR036890">
    <property type="entry name" value="HATPase_C_sf"/>
</dbReference>
<reference evidence="1 2" key="1">
    <citation type="submission" date="2014-08" db="EMBL/GenBank/DDBJ databases">
        <title>Genome sequence of Tetragenococcus muriaticus.</title>
        <authorList>
            <person name="Chuea-nongthon C."/>
            <person name="Rodtong S."/>
            <person name="Yongsawatdigul J."/>
            <person name="Steele J.L."/>
            <person name="Liu X.-y."/>
            <person name="Speers J."/>
            <person name="Glasner J.D."/>
            <person name="Neeno-Eckwall E.C."/>
        </authorList>
    </citation>
    <scope>NUCLEOTIDE SEQUENCE [LARGE SCALE GENOMIC DNA]</scope>
    <source>
        <strain evidence="1 2">PMC-11-5</strain>
    </source>
</reference>
<evidence type="ECO:0000313" key="1">
    <source>
        <dbReference type="EMBL" id="KFN91197.1"/>
    </source>
</evidence>
<dbReference type="Proteomes" id="UP000029380">
    <property type="component" value="Unassembled WGS sequence"/>
</dbReference>
<dbReference type="Gene3D" id="3.30.565.10">
    <property type="entry name" value="Histidine kinase-like ATPase, C-terminal domain"/>
    <property type="match status" value="1"/>
</dbReference>
<dbReference type="RefSeq" id="WP_052077207.1">
    <property type="nucleotide sequence ID" value="NZ_JPVU01000164.1"/>
</dbReference>
<gene>
    <name evidence="1" type="ORF">TMUPMC115_1528</name>
</gene>
<keyword evidence="1" id="KW-0418">Kinase</keyword>
<proteinExistence type="predicted"/>
<dbReference type="AlphaFoldDB" id="A0A091C500"/>
<keyword evidence="1" id="KW-0808">Transferase</keyword>
<dbReference type="EMBL" id="JPVU01000164">
    <property type="protein sequence ID" value="KFN91197.1"/>
    <property type="molecule type" value="Genomic_DNA"/>
</dbReference>
<evidence type="ECO:0000313" key="2">
    <source>
        <dbReference type="Proteomes" id="UP000029380"/>
    </source>
</evidence>
<protein>
    <submittedName>
        <fullName evidence="1">Autolysis histidine kinase</fullName>
    </submittedName>
</protein>
<sequence>MEDNGVGLPEDIVNKLGKEVISSNDGTGSALENLNRRLINLFGQIAALSFESSHEGTCVSCLVPIKKESD</sequence>
<comment type="caution">
    <text evidence="1">The sequence shown here is derived from an EMBL/GenBank/DDBJ whole genome shotgun (WGS) entry which is preliminary data.</text>
</comment>
<organism evidence="1 2">
    <name type="scientific">Tetragenococcus muriaticus PMC-11-5</name>
    <dbReference type="NCBI Taxonomy" id="1302649"/>
    <lineage>
        <taxon>Bacteria</taxon>
        <taxon>Bacillati</taxon>
        <taxon>Bacillota</taxon>
        <taxon>Bacilli</taxon>
        <taxon>Lactobacillales</taxon>
        <taxon>Enterococcaceae</taxon>
        <taxon>Tetragenococcus</taxon>
    </lineage>
</organism>
<dbReference type="GO" id="GO:0016301">
    <property type="term" value="F:kinase activity"/>
    <property type="evidence" value="ECO:0007669"/>
    <property type="project" value="UniProtKB-KW"/>
</dbReference>